<dbReference type="PANTHER" id="PTHR30085">
    <property type="entry name" value="AMINO ACID ABC TRANSPORTER PERMEASE"/>
    <property type="match status" value="1"/>
</dbReference>
<dbReference type="Pfam" id="PF00497">
    <property type="entry name" value="SBP_bac_3"/>
    <property type="match status" value="1"/>
</dbReference>
<evidence type="ECO:0000256" key="1">
    <source>
        <dbReference type="ARBA" id="ARBA00010333"/>
    </source>
</evidence>
<dbReference type="SMART" id="SM00062">
    <property type="entry name" value="PBPb"/>
    <property type="match status" value="1"/>
</dbReference>
<comment type="similarity">
    <text evidence="1">Belongs to the bacterial solute-binding protein 3 family.</text>
</comment>
<sequence>MRFGTCMLVLAAMATSLTACANSGASSIVDKAKDDKKLTIGIKIDQPGWGLKKPDGTYEGMDVDVARYIAKELGVPESGITFKEAQSANREPFIQQGQVDMVLATYSITDERKKKISFAGPYLVTGQDILVRADDTSITGEDSLKDKKVCGAQGSSSPKRLADKFGPDWESKNLTQQQGYGACLPLLQNKQVDAISTDATILAGFAKQLPGQFKLVGQPFSTEKYGVGLKMDDKAGRDAINNALDKMFKDGTWRKIVDANLGEFGKFFATPPPLERY</sequence>
<dbReference type="InterPro" id="IPR001638">
    <property type="entry name" value="Solute-binding_3/MltF_N"/>
</dbReference>
<dbReference type="Proteomes" id="UP000674234">
    <property type="component" value="Unassembled WGS sequence"/>
</dbReference>
<proteinExistence type="inferred from homology"/>
<dbReference type="PANTHER" id="PTHR30085:SF6">
    <property type="entry name" value="ABC TRANSPORTER GLUTAMINE-BINDING PROTEIN GLNH"/>
    <property type="match status" value="1"/>
</dbReference>
<dbReference type="AlphaFoldDB" id="A0A940WLF3"/>
<evidence type="ECO:0000256" key="3">
    <source>
        <dbReference type="ARBA" id="ARBA00022729"/>
    </source>
</evidence>
<evidence type="ECO:0000256" key="2">
    <source>
        <dbReference type="ARBA" id="ARBA00022448"/>
    </source>
</evidence>
<reference evidence="6" key="1">
    <citation type="submission" date="2021-02" db="EMBL/GenBank/DDBJ databases">
        <title>Draft genome sequence of Microbispora sp. RL4-1S isolated from rice leaves in Thailand.</title>
        <authorList>
            <person name="Muangham S."/>
            <person name="Duangmal K."/>
        </authorList>
    </citation>
    <scope>NUCLEOTIDE SEQUENCE</scope>
    <source>
        <strain evidence="6">RL4-1S</strain>
    </source>
</reference>
<organism evidence="6 7">
    <name type="scientific">Microbispora oryzae</name>
    <dbReference type="NCBI Taxonomy" id="2806554"/>
    <lineage>
        <taxon>Bacteria</taxon>
        <taxon>Bacillati</taxon>
        <taxon>Actinomycetota</taxon>
        <taxon>Actinomycetes</taxon>
        <taxon>Streptosporangiales</taxon>
        <taxon>Streptosporangiaceae</taxon>
        <taxon>Microbispora</taxon>
    </lineage>
</organism>
<dbReference type="EMBL" id="JAFCNB010000001">
    <property type="protein sequence ID" value="MBP2702729.1"/>
    <property type="molecule type" value="Genomic_DNA"/>
</dbReference>
<name>A0A940WLF3_9ACTN</name>
<feature type="signal peptide" evidence="4">
    <location>
        <begin position="1"/>
        <end position="21"/>
    </location>
</feature>
<dbReference type="PROSITE" id="PS51257">
    <property type="entry name" value="PROKAR_LIPOPROTEIN"/>
    <property type="match status" value="1"/>
</dbReference>
<dbReference type="GO" id="GO:0005576">
    <property type="term" value="C:extracellular region"/>
    <property type="evidence" value="ECO:0007669"/>
    <property type="project" value="TreeGrafter"/>
</dbReference>
<keyword evidence="3 4" id="KW-0732">Signal</keyword>
<dbReference type="InterPro" id="IPR051455">
    <property type="entry name" value="Bact_solute-bind_prot3"/>
</dbReference>
<evidence type="ECO:0000256" key="4">
    <source>
        <dbReference type="SAM" id="SignalP"/>
    </source>
</evidence>
<keyword evidence="2" id="KW-0813">Transport</keyword>
<feature type="chain" id="PRO_5037720795" evidence="4">
    <location>
        <begin position="22"/>
        <end position="277"/>
    </location>
</feature>
<evidence type="ECO:0000313" key="7">
    <source>
        <dbReference type="Proteomes" id="UP000674234"/>
    </source>
</evidence>
<feature type="domain" description="Solute-binding protein family 3/N-terminal" evidence="5">
    <location>
        <begin position="37"/>
        <end position="264"/>
    </location>
</feature>
<protein>
    <submittedName>
        <fullName evidence="6">Glutamate ABC transporter substrate-binding protein</fullName>
    </submittedName>
</protein>
<gene>
    <name evidence="6" type="ORF">JOL79_02800</name>
</gene>
<evidence type="ECO:0000313" key="6">
    <source>
        <dbReference type="EMBL" id="MBP2702729.1"/>
    </source>
</evidence>
<dbReference type="CDD" id="cd13690">
    <property type="entry name" value="PBP2_GluB"/>
    <property type="match status" value="1"/>
</dbReference>
<dbReference type="RefSeq" id="WP_210154198.1">
    <property type="nucleotide sequence ID" value="NZ_JAFCNB010000001.1"/>
</dbReference>
<keyword evidence="7" id="KW-1185">Reference proteome</keyword>
<dbReference type="GO" id="GO:0030288">
    <property type="term" value="C:outer membrane-bounded periplasmic space"/>
    <property type="evidence" value="ECO:0007669"/>
    <property type="project" value="TreeGrafter"/>
</dbReference>
<comment type="caution">
    <text evidence="6">The sequence shown here is derived from an EMBL/GenBank/DDBJ whole genome shotgun (WGS) entry which is preliminary data.</text>
</comment>
<dbReference type="Gene3D" id="3.40.190.10">
    <property type="entry name" value="Periplasmic binding protein-like II"/>
    <property type="match status" value="2"/>
</dbReference>
<accession>A0A940WLF3</accession>
<dbReference type="GO" id="GO:0006865">
    <property type="term" value="P:amino acid transport"/>
    <property type="evidence" value="ECO:0007669"/>
    <property type="project" value="TreeGrafter"/>
</dbReference>
<evidence type="ECO:0000259" key="5">
    <source>
        <dbReference type="SMART" id="SM00062"/>
    </source>
</evidence>
<dbReference type="SUPFAM" id="SSF53850">
    <property type="entry name" value="Periplasmic binding protein-like II"/>
    <property type="match status" value="1"/>
</dbReference>